<evidence type="ECO:0000313" key="1">
    <source>
        <dbReference type="EMBL" id="SDW90994.1"/>
    </source>
</evidence>
<dbReference type="Proteomes" id="UP000183454">
    <property type="component" value="Unassembled WGS sequence"/>
</dbReference>
<reference evidence="1 2" key="1">
    <citation type="submission" date="2016-10" db="EMBL/GenBank/DDBJ databases">
        <authorList>
            <person name="de Groot N.N."/>
        </authorList>
    </citation>
    <scope>NUCLEOTIDE SEQUENCE [LARGE SCALE GENOMIC DNA]</scope>
    <source>
        <strain evidence="1 2">Nm110</strain>
    </source>
</reference>
<dbReference type="EMBL" id="FNNH01000037">
    <property type="protein sequence ID" value="SDW90994.1"/>
    <property type="molecule type" value="Genomic_DNA"/>
</dbReference>
<evidence type="ECO:0000313" key="2">
    <source>
        <dbReference type="Proteomes" id="UP000183454"/>
    </source>
</evidence>
<sequence>MMDPERRKLLNYFFRVEEDNSRKKDRTEDSKNHIAQFNEEYLGAESLFEIDFGMPLRDFCCELQKLMDLITDRMKAIEKLLPTLLNGNIDILSSRTFLITLRGYVFKKSQLLENLD</sequence>
<proteinExistence type="predicted"/>
<organism evidence="1 2">
    <name type="scientific">Nitrosomonas communis</name>
    <dbReference type="NCBI Taxonomy" id="44574"/>
    <lineage>
        <taxon>Bacteria</taxon>
        <taxon>Pseudomonadati</taxon>
        <taxon>Pseudomonadota</taxon>
        <taxon>Betaproteobacteria</taxon>
        <taxon>Nitrosomonadales</taxon>
        <taxon>Nitrosomonadaceae</taxon>
        <taxon>Nitrosomonas</taxon>
    </lineage>
</organism>
<accession>A0A1H2XEV2</accession>
<name>A0A1H2XEV2_9PROT</name>
<gene>
    <name evidence="1" type="ORF">SAMN05421882_103726</name>
</gene>
<protein>
    <submittedName>
        <fullName evidence="1">Uncharacterized protein</fullName>
    </submittedName>
</protein>
<dbReference type="AlphaFoldDB" id="A0A1H2XEV2"/>
<dbReference type="RefSeq" id="WP_074667603.1">
    <property type="nucleotide sequence ID" value="NZ_FNNH01000037.1"/>
</dbReference>